<dbReference type="SUPFAM" id="SSF48403">
    <property type="entry name" value="Ankyrin repeat"/>
    <property type="match status" value="1"/>
</dbReference>
<evidence type="ECO:0000313" key="5">
    <source>
        <dbReference type="EMBL" id="EAS02277.2"/>
    </source>
</evidence>
<dbReference type="PROSITE" id="PS50096">
    <property type="entry name" value="IQ"/>
    <property type="match status" value="1"/>
</dbReference>
<dbReference type="OrthoDB" id="430364at2759"/>
<gene>
    <name evidence="5" type="ORF">TTHERM_00622970</name>
</gene>
<evidence type="ECO:0000256" key="4">
    <source>
        <dbReference type="SAM" id="MobiDB-lite"/>
    </source>
</evidence>
<dbReference type="PANTHER" id="PTHR24171">
    <property type="entry name" value="ANKYRIN REPEAT DOMAIN-CONTAINING PROTEIN 39-RELATED"/>
    <property type="match status" value="1"/>
</dbReference>
<keyword evidence="1" id="KW-0677">Repeat</keyword>
<dbReference type="InterPro" id="IPR002110">
    <property type="entry name" value="Ankyrin_rpt"/>
</dbReference>
<organism evidence="5 6">
    <name type="scientific">Tetrahymena thermophila (strain SB210)</name>
    <dbReference type="NCBI Taxonomy" id="312017"/>
    <lineage>
        <taxon>Eukaryota</taxon>
        <taxon>Sar</taxon>
        <taxon>Alveolata</taxon>
        <taxon>Ciliophora</taxon>
        <taxon>Intramacronucleata</taxon>
        <taxon>Oligohymenophorea</taxon>
        <taxon>Hymenostomatida</taxon>
        <taxon>Tetrahymenina</taxon>
        <taxon>Tetrahymenidae</taxon>
        <taxon>Tetrahymena</taxon>
    </lineage>
</organism>
<dbReference type="PROSITE" id="PS50297">
    <property type="entry name" value="ANK_REP_REGION"/>
    <property type="match status" value="2"/>
</dbReference>
<feature type="compositionally biased region" description="Polar residues" evidence="4">
    <location>
        <begin position="655"/>
        <end position="664"/>
    </location>
</feature>
<feature type="repeat" description="ANK" evidence="3">
    <location>
        <begin position="1369"/>
        <end position="1401"/>
    </location>
</feature>
<dbReference type="InterPro" id="IPR036770">
    <property type="entry name" value="Ankyrin_rpt-contain_sf"/>
</dbReference>
<feature type="region of interest" description="Disordered" evidence="4">
    <location>
        <begin position="655"/>
        <end position="683"/>
    </location>
</feature>
<dbReference type="GeneID" id="7822922"/>
<dbReference type="eggNOG" id="KOG4177">
    <property type="taxonomic scope" value="Eukaryota"/>
</dbReference>
<dbReference type="Gene3D" id="1.25.40.20">
    <property type="entry name" value="Ankyrin repeat-containing domain"/>
    <property type="match status" value="1"/>
</dbReference>
<dbReference type="SMART" id="SM00248">
    <property type="entry name" value="ANK"/>
    <property type="match status" value="2"/>
</dbReference>
<keyword evidence="2 3" id="KW-0040">ANK repeat</keyword>
<reference evidence="6" key="1">
    <citation type="journal article" date="2006" name="PLoS Biol.">
        <title>Macronuclear genome sequence of the ciliate Tetrahymena thermophila, a model eukaryote.</title>
        <authorList>
            <person name="Eisen J.A."/>
            <person name="Coyne R.S."/>
            <person name="Wu M."/>
            <person name="Wu D."/>
            <person name="Thiagarajan M."/>
            <person name="Wortman J.R."/>
            <person name="Badger J.H."/>
            <person name="Ren Q."/>
            <person name="Amedeo P."/>
            <person name="Jones K.M."/>
            <person name="Tallon L.J."/>
            <person name="Delcher A.L."/>
            <person name="Salzberg S.L."/>
            <person name="Silva J.C."/>
            <person name="Haas B.J."/>
            <person name="Majoros W.H."/>
            <person name="Farzad M."/>
            <person name="Carlton J.M."/>
            <person name="Smith R.K. Jr."/>
            <person name="Garg J."/>
            <person name="Pearlman R.E."/>
            <person name="Karrer K.M."/>
            <person name="Sun L."/>
            <person name="Manning G."/>
            <person name="Elde N.C."/>
            <person name="Turkewitz A.P."/>
            <person name="Asai D.J."/>
            <person name="Wilkes D.E."/>
            <person name="Wang Y."/>
            <person name="Cai H."/>
            <person name="Collins K."/>
            <person name="Stewart B.A."/>
            <person name="Lee S.R."/>
            <person name="Wilamowska K."/>
            <person name="Weinberg Z."/>
            <person name="Ruzzo W.L."/>
            <person name="Wloga D."/>
            <person name="Gaertig J."/>
            <person name="Frankel J."/>
            <person name="Tsao C.-C."/>
            <person name="Gorovsky M.A."/>
            <person name="Keeling P.J."/>
            <person name="Waller R.F."/>
            <person name="Patron N.J."/>
            <person name="Cherry J.M."/>
            <person name="Stover N.A."/>
            <person name="Krieger C.J."/>
            <person name="del Toro C."/>
            <person name="Ryder H.F."/>
            <person name="Williamson S.C."/>
            <person name="Barbeau R.A."/>
            <person name="Hamilton E.P."/>
            <person name="Orias E."/>
        </authorList>
    </citation>
    <scope>NUCLEOTIDE SEQUENCE [LARGE SCALE GENOMIC DNA]</scope>
    <source>
        <strain evidence="6">SB210</strain>
    </source>
</reference>
<evidence type="ECO:0000256" key="1">
    <source>
        <dbReference type="ARBA" id="ARBA00022737"/>
    </source>
</evidence>
<feature type="repeat" description="ANK" evidence="3">
    <location>
        <begin position="1402"/>
        <end position="1434"/>
    </location>
</feature>
<dbReference type="EMBL" id="GG662540">
    <property type="protein sequence ID" value="EAS02277.2"/>
    <property type="molecule type" value="Genomic_DNA"/>
</dbReference>
<dbReference type="HOGENOM" id="CLU_246856_0_0_1"/>
<feature type="region of interest" description="Disordered" evidence="4">
    <location>
        <begin position="1146"/>
        <end position="1169"/>
    </location>
</feature>
<dbReference type="InParanoid" id="Q240Y7"/>
<dbReference type="RefSeq" id="XP_001022522.2">
    <property type="nucleotide sequence ID" value="XM_001022522.2"/>
</dbReference>
<sequence length="1572" mass="185155">MRKTKSQQKKQEKSFEYDNIEEIEQKFEQFSENYRNHSHKNTNTVQISLLKSILKNKGPTLSQQAQSIQQLQDLKTFFLNNCESKIALVERLSSTRQLADTPLNIIRSQTTKNTVIIKSDQIPINDNKQNNQQQQPFASQNKLNQTNSIMDISQTSNENFQRKNKKTLTFQQNLNSLQDIQMNSKFADQKQSNIVKQQSQADISVLTGQGYSNQKLQNSMLDIDSAFASTEIFSSQSQKAQQAISRQASLSNFSSLVLKNGDQTPLKVQNNLLHSQNTILSKEELNSPQFIQDKQKSYSVSGSINQFQSPLKSIRERQRGNTIHIKDIISPTPRASARKLTTRIFENMNYSQRNTATFADNIQQQQNQFNTASQTQQNLQSSAYTELLQYKEQIRKQNKICQLIGQDLANFAIAAILLIQNRDKKESENQDITQKFLSAFGINRRALDSMRKEQDKREYVVKQIVSQLKEQYGQWQTKNEARNKEAQKFENQFKSKIEEDKKREREQKDQFKWLKINTFYSELENNLKSMVVMKINNFYNQNFLLDKIMSKKISQNNENNQSEDKNQLENSFINEINNIQSNSQIFQINSLDNQKIDQQLIDTTTTKIQQKLYEDTFKNDNQTKQSEENQALTTRKRGKTQSRIEISNKNLEINNLPEENQGLTTRRRGKTQENQGLTQRKRGQTQIIKIETSNKNNEINNLNNVEKRDSHVIDEISNKLLFIQINQNENNKQQNVVNDKIISDSLNSKLENTESQQKPLQKLYEKIKPDQGKTKSDVRSQSLNDLKGKFNPEILRQTYNKQLNQYIEQKQSEYKGQKHIKSFQIVKLQEQIDNCLRIGQTISEQEQETEYRWLKDNMIKGLSKQEYLDKQKRVLYDNYYWNQETEDIFVKKRNQLQHRNFQSVKSNNFSELTIYEFMRLILKNTNVQDINRENLMKRYQKGEALLEEQMEFLAATNQLLNKFIDKKFMKEAIEILEKNDILKTFELILAENILKSYNTVKNILYNHRETFLSHKNEYTRTQYDEKKKKDQEYSEFLKNLEIHKKKSKMYATVLNYLEKINHQKQQNCKKINEDDIVEKQATQVQKTQASNMFSVELANTTQETINPKEVMINQKQKSHELTHPKSVDKIMKYYNYHPPTKIVLGEEEKTPKNGQNQIQDQSEKNKNVSKLEFKDKLRIKKLDDKLQDKQKFAKFYSGGPAPKFKREINEKEHQVQILKIQSFFRMKLAQNVFKEKKYVQQKNQRMNKLLLDQTKEQPLQINQSFFPRSCSPLTKRVYFQTPRQQSINNKIILNQYQRNILDPFQQIQSDLKRNINKLELSYQKNNRKERLARGRADRLIQYVRENNFYKIKKTGLNYDQGEVLMTDKKKNTALYYAVKNGNCLIAKFLLEKGADLNQQCNKMNTPMHMAFKYNDINMIFLLLDYGADLNIKNSKGFTPLGYAQMDTLQKYGLEEAIAKKNIIQDQNSPQKNTIDNNQFMAQRESQNFEKAFIIEQGMQTNFQQDQYRDSFVEHTPQRKEQRQSSVKINYQSPFVSKLEYSPQIEFGKSSFQSNFSQKQQTINVNPAFKPQE</sequence>
<dbReference type="Proteomes" id="UP000009168">
    <property type="component" value="Unassembled WGS sequence"/>
</dbReference>
<evidence type="ECO:0000256" key="3">
    <source>
        <dbReference type="PROSITE-ProRule" id="PRU00023"/>
    </source>
</evidence>
<evidence type="ECO:0000313" key="6">
    <source>
        <dbReference type="Proteomes" id="UP000009168"/>
    </source>
</evidence>
<accession>Q240Y7</accession>
<dbReference type="KEGG" id="tet:TTHERM_00622970"/>
<dbReference type="PROSITE" id="PS50088">
    <property type="entry name" value="ANK_REPEAT"/>
    <property type="match status" value="2"/>
</dbReference>
<name>Q240Y7_TETTS</name>
<protein>
    <submittedName>
        <fullName evidence="5">IQ calmodulin-binding motif protein</fullName>
    </submittedName>
</protein>
<feature type="compositionally biased region" description="Polar residues" evidence="4">
    <location>
        <begin position="619"/>
        <end position="633"/>
    </location>
</feature>
<keyword evidence="6" id="KW-1185">Reference proteome</keyword>
<dbReference type="STRING" id="312017.Q240Y7"/>
<dbReference type="Pfam" id="PF12796">
    <property type="entry name" value="Ank_2"/>
    <property type="match status" value="1"/>
</dbReference>
<evidence type="ECO:0000256" key="2">
    <source>
        <dbReference type="ARBA" id="ARBA00023043"/>
    </source>
</evidence>
<feature type="region of interest" description="Disordered" evidence="4">
    <location>
        <begin position="619"/>
        <end position="642"/>
    </location>
</feature>
<feature type="region of interest" description="Disordered" evidence="4">
    <location>
        <begin position="1552"/>
        <end position="1572"/>
    </location>
</feature>
<proteinExistence type="predicted"/>